<dbReference type="HAMAP" id="MF_00017">
    <property type="entry name" value="RecR"/>
    <property type="match status" value="1"/>
</dbReference>
<dbReference type="FunFam" id="3.40.1360.10:FF:000001">
    <property type="entry name" value="Recombination protein RecR"/>
    <property type="match status" value="1"/>
</dbReference>
<dbReference type="InterPro" id="IPR006171">
    <property type="entry name" value="TOPRIM_dom"/>
</dbReference>
<proteinExistence type="inferred from homology"/>
<dbReference type="Pfam" id="PF13662">
    <property type="entry name" value="Toprim_4"/>
    <property type="match status" value="1"/>
</dbReference>
<keyword evidence="3 7" id="KW-0863">Zinc-finger</keyword>
<name>A0A839IR89_9GAMM</name>
<dbReference type="InterPro" id="IPR015967">
    <property type="entry name" value="Rcmb_RecR_Znf"/>
</dbReference>
<gene>
    <name evidence="7 9" type="primary">recR</name>
    <name evidence="9" type="ORF">H4O21_10605</name>
</gene>
<dbReference type="Proteomes" id="UP000565262">
    <property type="component" value="Unassembled WGS sequence"/>
</dbReference>
<dbReference type="GO" id="GO:0006281">
    <property type="term" value="P:DNA repair"/>
    <property type="evidence" value="ECO:0007669"/>
    <property type="project" value="UniProtKB-UniRule"/>
</dbReference>
<dbReference type="GO" id="GO:0008270">
    <property type="term" value="F:zinc ion binding"/>
    <property type="evidence" value="ECO:0007669"/>
    <property type="project" value="UniProtKB-KW"/>
</dbReference>
<dbReference type="InterPro" id="IPR023627">
    <property type="entry name" value="Rcmb_RecR"/>
</dbReference>
<evidence type="ECO:0000256" key="4">
    <source>
        <dbReference type="ARBA" id="ARBA00022833"/>
    </source>
</evidence>
<keyword evidence="4 7" id="KW-0862">Zinc</keyword>
<dbReference type="Gene3D" id="1.10.8.420">
    <property type="entry name" value="RecR Domain 1"/>
    <property type="match status" value="1"/>
</dbReference>
<evidence type="ECO:0000256" key="1">
    <source>
        <dbReference type="ARBA" id="ARBA00022723"/>
    </source>
</evidence>
<evidence type="ECO:0000256" key="5">
    <source>
        <dbReference type="ARBA" id="ARBA00023172"/>
    </source>
</evidence>
<dbReference type="Pfam" id="PF21175">
    <property type="entry name" value="RecR_C"/>
    <property type="match status" value="1"/>
</dbReference>
<accession>A0A839IR89</accession>
<evidence type="ECO:0000256" key="7">
    <source>
        <dbReference type="HAMAP-Rule" id="MF_00017"/>
    </source>
</evidence>
<feature type="domain" description="Toprim" evidence="8">
    <location>
        <begin position="80"/>
        <end position="175"/>
    </location>
</feature>
<evidence type="ECO:0000256" key="3">
    <source>
        <dbReference type="ARBA" id="ARBA00022771"/>
    </source>
</evidence>
<keyword evidence="2 7" id="KW-0227">DNA damage</keyword>
<evidence type="ECO:0000256" key="6">
    <source>
        <dbReference type="ARBA" id="ARBA00023204"/>
    </source>
</evidence>
<dbReference type="RefSeq" id="WP_182808840.1">
    <property type="nucleotide sequence ID" value="NZ_JACJFM010000011.1"/>
</dbReference>
<evidence type="ECO:0000256" key="2">
    <source>
        <dbReference type="ARBA" id="ARBA00022763"/>
    </source>
</evidence>
<evidence type="ECO:0000313" key="10">
    <source>
        <dbReference type="Proteomes" id="UP000565262"/>
    </source>
</evidence>
<comment type="function">
    <text evidence="7">May play a role in DNA repair. It seems to be involved in an RecBC-independent recombinational process of DNA repair. It may act with RecF and RecO.</text>
</comment>
<keyword evidence="10" id="KW-1185">Reference proteome</keyword>
<sequence length="200" mass="21850">MAFSPLVEQLITALRCLPGVGPKSAQRMALHLLERDRDGGLYLAQMLERSLDEVGQCRMCRTLTEEDICSLCRSERRSDETLCVVETPADQIAMEQAGGFNGRYFILTGHLSPIDGIGPEALGLEQLRQRLESSDIKELILATNPTVEGEATAHYIAEMVRDLPVSVSRLAHGIPVGGELEYIDGGTLSRALAGRLPMTE</sequence>
<dbReference type="NCBIfam" id="TIGR00615">
    <property type="entry name" value="recR"/>
    <property type="match status" value="1"/>
</dbReference>
<dbReference type="Gene3D" id="3.40.1360.10">
    <property type="match status" value="1"/>
</dbReference>
<dbReference type="PROSITE" id="PS50880">
    <property type="entry name" value="TOPRIM"/>
    <property type="match status" value="1"/>
</dbReference>
<keyword evidence="5 7" id="KW-0233">DNA recombination</keyword>
<dbReference type="GO" id="GO:0006310">
    <property type="term" value="P:DNA recombination"/>
    <property type="evidence" value="ECO:0007669"/>
    <property type="project" value="UniProtKB-UniRule"/>
</dbReference>
<keyword evidence="1 7" id="KW-0479">Metal-binding</keyword>
<reference evidence="9 10" key="1">
    <citation type="submission" date="2020-08" db="EMBL/GenBank/DDBJ databases">
        <title>Oceanospirillum sp. nov. isolated from marine sediment.</title>
        <authorList>
            <person name="Ji X."/>
        </authorList>
    </citation>
    <scope>NUCLEOTIDE SEQUENCE [LARGE SCALE GENOMIC DNA]</scope>
    <source>
        <strain evidence="9 10">D5</strain>
    </source>
</reference>
<organism evidence="9 10">
    <name type="scientific">Oceanospirillum sediminis</name>
    <dbReference type="NCBI Taxonomy" id="2760088"/>
    <lineage>
        <taxon>Bacteria</taxon>
        <taxon>Pseudomonadati</taxon>
        <taxon>Pseudomonadota</taxon>
        <taxon>Gammaproteobacteria</taxon>
        <taxon>Oceanospirillales</taxon>
        <taxon>Oceanospirillaceae</taxon>
        <taxon>Oceanospirillum</taxon>
    </lineage>
</organism>
<evidence type="ECO:0000259" key="8">
    <source>
        <dbReference type="PROSITE" id="PS50880"/>
    </source>
</evidence>
<dbReference type="AlphaFoldDB" id="A0A839IR89"/>
<dbReference type="InterPro" id="IPR000093">
    <property type="entry name" value="DNA_Rcmb_RecR"/>
</dbReference>
<keyword evidence="6 7" id="KW-0234">DNA repair</keyword>
<dbReference type="Gene3D" id="6.10.250.240">
    <property type="match status" value="1"/>
</dbReference>
<dbReference type="SMART" id="SM00493">
    <property type="entry name" value="TOPRIM"/>
    <property type="match status" value="1"/>
</dbReference>
<feature type="zinc finger region" description="C4-type" evidence="7">
    <location>
        <begin position="57"/>
        <end position="72"/>
    </location>
</feature>
<comment type="caution">
    <text evidence="9">The sequence shown here is derived from an EMBL/GenBank/DDBJ whole genome shotgun (WGS) entry which is preliminary data.</text>
</comment>
<dbReference type="InterPro" id="IPR034137">
    <property type="entry name" value="TOPRIM_RecR"/>
</dbReference>
<comment type="similarity">
    <text evidence="7">Belongs to the RecR family.</text>
</comment>
<dbReference type="CDD" id="cd01025">
    <property type="entry name" value="TOPRIM_recR"/>
    <property type="match status" value="1"/>
</dbReference>
<dbReference type="EMBL" id="JACJFM010000011">
    <property type="protein sequence ID" value="MBB1487062.1"/>
    <property type="molecule type" value="Genomic_DNA"/>
</dbReference>
<dbReference type="Pfam" id="PF21176">
    <property type="entry name" value="RecR_HhH"/>
    <property type="match status" value="1"/>
</dbReference>
<dbReference type="GO" id="GO:0003677">
    <property type="term" value="F:DNA binding"/>
    <property type="evidence" value="ECO:0007669"/>
    <property type="project" value="UniProtKB-UniRule"/>
</dbReference>
<protein>
    <recommendedName>
        <fullName evidence="7">Recombination protein RecR</fullName>
    </recommendedName>
</protein>
<dbReference type="PROSITE" id="PS01300">
    <property type="entry name" value="RECR"/>
    <property type="match status" value="1"/>
</dbReference>
<dbReference type="SUPFAM" id="SSF111304">
    <property type="entry name" value="Recombination protein RecR"/>
    <property type="match status" value="1"/>
</dbReference>
<dbReference type="PANTHER" id="PTHR30446">
    <property type="entry name" value="RECOMBINATION PROTEIN RECR"/>
    <property type="match status" value="1"/>
</dbReference>
<dbReference type="PANTHER" id="PTHR30446:SF0">
    <property type="entry name" value="RECOMBINATION PROTEIN RECR"/>
    <property type="match status" value="1"/>
</dbReference>
<evidence type="ECO:0000313" key="9">
    <source>
        <dbReference type="EMBL" id="MBB1487062.1"/>
    </source>
</evidence>
<dbReference type="Pfam" id="PF02132">
    <property type="entry name" value="RecR_ZnF"/>
    <property type="match status" value="1"/>
</dbReference>